<gene>
    <name evidence="2" type="ORF">AQUCO_00100325v1</name>
</gene>
<name>A0A2G5F9U7_AQUCA</name>
<accession>A0A2G5F9U7</accession>
<evidence type="ECO:0000313" key="3">
    <source>
        <dbReference type="Proteomes" id="UP000230069"/>
    </source>
</evidence>
<reference evidence="2 3" key="1">
    <citation type="submission" date="2017-09" db="EMBL/GenBank/DDBJ databases">
        <title>WGS assembly of Aquilegia coerulea Goldsmith.</title>
        <authorList>
            <person name="Hodges S."/>
            <person name="Kramer E."/>
            <person name="Nordborg M."/>
            <person name="Tomkins J."/>
            <person name="Borevitz J."/>
            <person name="Derieg N."/>
            <person name="Yan J."/>
            <person name="Mihaltcheva S."/>
            <person name="Hayes R.D."/>
            <person name="Rokhsar D."/>
        </authorList>
    </citation>
    <scope>NUCLEOTIDE SEQUENCE [LARGE SCALE GENOMIC DNA]</scope>
    <source>
        <strain evidence="3">cv. Goldsmith</strain>
    </source>
</reference>
<feature type="compositionally biased region" description="Basic residues" evidence="1">
    <location>
        <begin position="16"/>
        <end position="30"/>
    </location>
</feature>
<dbReference type="Proteomes" id="UP000230069">
    <property type="component" value="Unassembled WGS sequence"/>
</dbReference>
<protein>
    <submittedName>
        <fullName evidence="2">Uncharacterized protein</fullName>
    </submittedName>
</protein>
<proteinExistence type="predicted"/>
<organism evidence="2 3">
    <name type="scientific">Aquilegia coerulea</name>
    <name type="common">Rocky mountain columbine</name>
    <dbReference type="NCBI Taxonomy" id="218851"/>
    <lineage>
        <taxon>Eukaryota</taxon>
        <taxon>Viridiplantae</taxon>
        <taxon>Streptophyta</taxon>
        <taxon>Embryophyta</taxon>
        <taxon>Tracheophyta</taxon>
        <taxon>Spermatophyta</taxon>
        <taxon>Magnoliopsida</taxon>
        <taxon>Ranunculales</taxon>
        <taxon>Ranunculaceae</taxon>
        <taxon>Thalictroideae</taxon>
        <taxon>Aquilegia</taxon>
    </lineage>
</organism>
<evidence type="ECO:0000313" key="2">
    <source>
        <dbReference type="EMBL" id="PIA64774.1"/>
    </source>
</evidence>
<keyword evidence="3" id="KW-1185">Reference proteome</keyword>
<sequence>MAGSLFNTLLRRTSAHRCIPHKNTHKHHKSKEAGHRTGNHSYNSVYYLYHTLSNEAGPTGLQKHCQRPQQNINKCCRDNRRFEAP</sequence>
<feature type="region of interest" description="Disordered" evidence="1">
    <location>
        <begin position="16"/>
        <end position="39"/>
    </location>
</feature>
<dbReference type="InParanoid" id="A0A2G5F9U7"/>
<dbReference type="EMBL" id="KZ305018">
    <property type="protein sequence ID" value="PIA64774.1"/>
    <property type="molecule type" value="Genomic_DNA"/>
</dbReference>
<dbReference type="AlphaFoldDB" id="A0A2G5F9U7"/>
<evidence type="ECO:0000256" key="1">
    <source>
        <dbReference type="SAM" id="MobiDB-lite"/>
    </source>
</evidence>